<dbReference type="Proteomes" id="UP001177023">
    <property type="component" value="Unassembled WGS sequence"/>
</dbReference>
<accession>A0AA36G735</accession>
<feature type="non-terminal residue" evidence="1">
    <location>
        <position position="1"/>
    </location>
</feature>
<sequence>MNPLSGYGIPYPGQYGQYPYGPLSSALGLGGYGSQYGLGGLQGYGGPYGMLPGYAQPYPGVAMLKK</sequence>
<dbReference type="AlphaFoldDB" id="A0AA36G735"/>
<evidence type="ECO:0000313" key="2">
    <source>
        <dbReference type="Proteomes" id="UP001177023"/>
    </source>
</evidence>
<gene>
    <name evidence="1" type="ORF">MSPICULIGERA_LOCUS18701</name>
</gene>
<comment type="caution">
    <text evidence="1">The sequence shown here is derived from an EMBL/GenBank/DDBJ whole genome shotgun (WGS) entry which is preliminary data.</text>
</comment>
<protein>
    <submittedName>
        <fullName evidence="1">Uncharacterized protein</fullName>
    </submittedName>
</protein>
<dbReference type="EMBL" id="CATQJA010002659">
    <property type="protein sequence ID" value="CAJ0580503.1"/>
    <property type="molecule type" value="Genomic_DNA"/>
</dbReference>
<proteinExistence type="predicted"/>
<evidence type="ECO:0000313" key="1">
    <source>
        <dbReference type="EMBL" id="CAJ0580503.1"/>
    </source>
</evidence>
<name>A0AA36G735_9BILA</name>
<keyword evidence="2" id="KW-1185">Reference proteome</keyword>
<organism evidence="1 2">
    <name type="scientific">Mesorhabditis spiculigera</name>
    <dbReference type="NCBI Taxonomy" id="96644"/>
    <lineage>
        <taxon>Eukaryota</taxon>
        <taxon>Metazoa</taxon>
        <taxon>Ecdysozoa</taxon>
        <taxon>Nematoda</taxon>
        <taxon>Chromadorea</taxon>
        <taxon>Rhabditida</taxon>
        <taxon>Rhabditina</taxon>
        <taxon>Rhabditomorpha</taxon>
        <taxon>Rhabditoidea</taxon>
        <taxon>Rhabditidae</taxon>
        <taxon>Mesorhabditinae</taxon>
        <taxon>Mesorhabditis</taxon>
    </lineage>
</organism>
<reference evidence="1" key="1">
    <citation type="submission" date="2023-06" db="EMBL/GenBank/DDBJ databases">
        <authorList>
            <person name="Delattre M."/>
        </authorList>
    </citation>
    <scope>NUCLEOTIDE SEQUENCE</scope>
    <source>
        <strain evidence="1">AF72</strain>
    </source>
</reference>